<dbReference type="SUPFAM" id="SSF55874">
    <property type="entry name" value="ATPase domain of HSP90 chaperone/DNA topoisomerase II/histidine kinase"/>
    <property type="match status" value="1"/>
</dbReference>
<dbReference type="InterPro" id="IPR019734">
    <property type="entry name" value="TPR_rpt"/>
</dbReference>
<dbReference type="EC" id="2.7.13.3" evidence="2"/>
<dbReference type="EMBL" id="CP018155">
    <property type="protein sequence ID" value="APG65519.1"/>
    <property type="molecule type" value="Genomic_DNA"/>
</dbReference>
<evidence type="ECO:0000256" key="9">
    <source>
        <dbReference type="PROSITE-ProRule" id="PRU00339"/>
    </source>
</evidence>
<keyword evidence="3" id="KW-0597">Phosphoprotein</keyword>
<dbReference type="Gene3D" id="3.30.565.10">
    <property type="entry name" value="Histidine kinase-like ATPase, C-terminal domain"/>
    <property type="match status" value="1"/>
</dbReference>
<feature type="transmembrane region" description="Helical" evidence="10">
    <location>
        <begin position="400"/>
        <end position="420"/>
    </location>
</feature>
<evidence type="ECO:0000256" key="11">
    <source>
        <dbReference type="SAM" id="SignalP"/>
    </source>
</evidence>
<dbReference type="Pfam" id="PF13424">
    <property type="entry name" value="TPR_12"/>
    <property type="match status" value="1"/>
</dbReference>
<protein>
    <recommendedName>
        <fullName evidence="2">histidine kinase</fullName>
        <ecNumber evidence="2">2.7.13.3</ecNumber>
    </recommendedName>
</protein>
<dbReference type="InterPro" id="IPR005467">
    <property type="entry name" value="His_kinase_dom"/>
</dbReference>
<dbReference type="GO" id="GO:0000155">
    <property type="term" value="F:phosphorelay sensor kinase activity"/>
    <property type="evidence" value="ECO:0007669"/>
    <property type="project" value="InterPro"/>
</dbReference>
<evidence type="ECO:0000256" key="8">
    <source>
        <dbReference type="ARBA" id="ARBA00023012"/>
    </source>
</evidence>
<dbReference type="SMART" id="SM00028">
    <property type="entry name" value="TPR"/>
    <property type="match status" value="7"/>
</dbReference>
<comment type="catalytic activity">
    <reaction evidence="1">
        <text>ATP + protein L-histidine = ADP + protein N-phospho-L-histidine.</text>
        <dbReference type="EC" id="2.7.13.3"/>
    </reaction>
</comment>
<dbReference type="Proteomes" id="UP000181898">
    <property type="component" value="Chromosome"/>
</dbReference>
<dbReference type="Gene3D" id="1.25.40.10">
    <property type="entry name" value="Tetratricopeptide repeat domain"/>
    <property type="match status" value="3"/>
</dbReference>
<evidence type="ECO:0000313" key="13">
    <source>
        <dbReference type="EMBL" id="APG65519.1"/>
    </source>
</evidence>
<dbReference type="GO" id="GO:0016020">
    <property type="term" value="C:membrane"/>
    <property type="evidence" value="ECO:0007669"/>
    <property type="project" value="InterPro"/>
</dbReference>
<dbReference type="Gene3D" id="1.20.5.1930">
    <property type="match status" value="1"/>
</dbReference>
<evidence type="ECO:0000256" key="5">
    <source>
        <dbReference type="ARBA" id="ARBA00022741"/>
    </source>
</evidence>
<keyword evidence="4" id="KW-0808">Transferase</keyword>
<feature type="repeat" description="TPR" evidence="9">
    <location>
        <begin position="83"/>
        <end position="116"/>
    </location>
</feature>
<accession>A0A1L3JK81</accession>
<organism evidence="13 14">
    <name type="scientific">Tenacibaculum todarodis</name>
    <dbReference type="NCBI Taxonomy" id="1850252"/>
    <lineage>
        <taxon>Bacteria</taxon>
        <taxon>Pseudomonadati</taxon>
        <taxon>Bacteroidota</taxon>
        <taxon>Flavobacteriia</taxon>
        <taxon>Flavobacteriales</taxon>
        <taxon>Flavobacteriaceae</taxon>
        <taxon>Tenacibaculum</taxon>
    </lineage>
</organism>
<evidence type="ECO:0000256" key="7">
    <source>
        <dbReference type="ARBA" id="ARBA00022840"/>
    </source>
</evidence>
<dbReference type="InterPro" id="IPR011712">
    <property type="entry name" value="Sig_transdc_His_kin_sub3_dim/P"/>
</dbReference>
<reference evidence="13 14" key="1">
    <citation type="submission" date="2016-11" db="EMBL/GenBank/DDBJ databases">
        <title>Tenacibaculum sp. LPB0136, isolated from marine environment.</title>
        <authorList>
            <person name="Kim E."/>
            <person name="Yi H."/>
        </authorList>
    </citation>
    <scope>NUCLEOTIDE SEQUENCE [LARGE SCALE GENOMIC DNA]</scope>
    <source>
        <strain evidence="13 14">LPB0136</strain>
    </source>
</reference>
<keyword evidence="10" id="KW-0472">Membrane</keyword>
<dbReference type="PANTHER" id="PTHR24421:SF10">
    <property type="entry name" value="NITRATE_NITRITE SENSOR PROTEIN NARQ"/>
    <property type="match status" value="1"/>
</dbReference>
<feature type="domain" description="Histidine kinase" evidence="12">
    <location>
        <begin position="459"/>
        <end position="651"/>
    </location>
</feature>
<keyword evidence="5" id="KW-0547">Nucleotide-binding</keyword>
<proteinExistence type="predicted"/>
<dbReference type="GO" id="GO:0005524">
    <property type="term" value="F:ATP binding"/>
    <property type="evidence" value="ECO:0007669"/>
    <property type="project" value="UniProtKB-KW"/>
</dbReference>
<feature type="repeat" description="TPR" evidence="9">
    <location>
        <begin position="123"/>
        <end position="156"/>
    </location>
</feature>
<keyword evidence="10" id="KW-1133">Transmembrane helix</keyword>
<keyword evidence="11" id="KW-0732">Signal</keyword>
<feature type="signal peptide" evidence="11">
    <location>
        <begin position="1"/>
        <end position="22"/>
    </location>
</feature>
<dbReference type="OrthoDB" id="9778366at2"/>
<keyword evidence="6" id="KW-0418">Kinase</keyword>
<dbReference type="CDD" id="cd16917">
    <property type="entry name" value="HATPase_UhpB-NarQ-NarX-like"/>
    <property type="match status" value="1"/>
</dbReference>
<dbReference type="PANTHER" id="PTHR24421">
    <property type="entry name" value="NITRATE/NITRITE SENSOR PROTEIN NARX-RELATED"/>
    <property type="match status" value="1"/>
</dbReference>
<feature type="chain" id="PRO_5012114573" description="histidine kinase" evidence="11">
    <location>
        <begin position="23"/>
        <end position="656"/>
    </location>
</feature>
<name>A0A1L3JK81_9FLAO</name>
<dbReference type="RefSeq" id="WP_072556043.1">
    <property type="nucleotide sequence ID" value="NZ_CP018155.1"/>
</dbReference>
<evidence type="ECO:0000256" key="2">
    <source>
        <dbReference type="ARBA" id="ARBA00012438"/>
    </source>
</evidence>
<keyword evidence="8" id="KW-0902">Two-component regulatory system</keyword>
<evidence type="ECO:0000313" key="14">
    <source>
        <dbReference type="Proteomes" id="UP000181898"/>
    </source>
</evidence>
<dbReference type="SMART" id="SM00387">
    <property type="entry name" value="HATPase_c"/>
    <property type="match status" value="1"/>
</dbReference>
<evidence type="ECO:0000256" key="4">
    <source>
        <dbReference type="ARBA" id="ARBA00022679"/>
    </source>
</evidence>
<sequence>MKLYIKLLLFFAFLPCCTSALFSQSDPIDSLRILSKTQNDTNKIESYIKIAELYTGRNLDSAKLYSEKAHQISTSSGNQKLIIVTTHQLGNFARENSDYSKALKHFEESLRMSNELKDSTLIANSYSGIGIVSSRLGDFRTAIKNFYQAISIYEKLNDTENIAIGYLNIAVDLKKVKELDKCIEFNLKAIKIFEDKNDLLNVAAINNNLAGVYNKNKNYRKAIESAEIAKKYFIDNNYIRYSAYPITNIAVSYDSLNMPIKAKKNYLEAIKLQTKNREPYELAFLYNAYSNLNYKQKKYADAIKIGEKGLEFAKEVNALEFISNSSKNLAKSYAKVQKFKKANEYLTLHLKLKDSLFKKEKIKDIAELQFKYETSKKEKEIAIQKEQLLEKELSIKNRTLYAVLLGSALLILAIISIGFYKKHQFKRKQLQKEIDLKDALSTIKTQNRLQEQRLRISRDLHDNIGSQLTFIISSIDNLKYVSIDVNQRLKDKLSTISSFTSQTIYELRDTIWAMNKSKITIEDLHSRILTFVEKAKTASEKIEFEVNYDIDKNMSFSSLVGMNIFRVIQEAINNSLKYAEATKIEVQLQKTNNFFEAIIKDNGVGFNIKSIDLGNGLSNMEKRMSEINGKVKINSEEKKGTKILISVVLENTADDV</sequence>
<gene>
    <name evidence="13" type="ORF">LPB136_09175</name>
</gene>
<dbReference type="PROSITE" id="PS50005">
    <property type="entry name" value="TPR"/>
    <property type="match status" value="2"/>
</dbReference>
<evidence type="ECO:0000256" key="6">
    <source>
        <dbReference type="ARBA" id="ARBA00022777"/>
    </source>
</evidence>
<dbReference type="InterPro" id="IPR036890">
    <property type="entry name" value="HATPase_C_sf"/>
</dbReference>
<dbReference type="PROSITE" id="PS50109">
    <property type="entry name" value="HIS_KIN"/>
    <property type="match status" value="1"/>
</dbReference>
<evidence type="ECO:0000256" key="1">
    <source>
        <dbReference type="ARBA" id="ARBA00000085"/>
    </source>
</evidence>
<keyword evidence="14" id="KW-1185">Reference proteome</keyword>
<evidence type="ECO:0000256" key="3">
    <source>
        <dbReference type="ARBA" id="ARBA00022553"/>
    </source>
</evidence>
<dbReference type="KEGG" id="ten:LPB136_09175"/>
<dbReference type="InterPro" id="IPR011990">
    <property type="entry name" value="TPR-like_helical_dom_sf"/>
</dbReference>
<keyword evidence="10" id="KW-0812">Transmembrane</keyword>
<dbReference type="AlphaFoldDB" id="A0A1L3JK81"/>
<evidence type="ECO:0000256" key="10">
    <source>
        <dbReference type="SAM" id="Phobius"/>
    </source>
</evidence>
<evidence type="ECO:0000259" key="12">
    <source>
        <dbReference type="PROSITE" id="PS50109"/>
    </source>
</evidence>
<dbReference type="InterPro" id="IPR003594">
    <property type="entry name" value="HATPase_dom"/>
</dbReference>
<keyword evidence="9" id="KW-0802">TPR repeat</keyword>
<dbReference type="InterPro" id="IPR050482">
    <property type="entry name" value="Sensor_HK_TwoCompSys"/>
</dbReference>
<keyword evidence="7" id="KW-0067">ATP-binding</keyword>
<dbReference type="GO" id="GO:0046983">
    <property type="term" value="F:protein dimerization activity"/>
    <property type="evidence" value="ECO:0007669"/>
    <property type="project" value="InterPro"/>
</dbReference>
<dbReference type="SUPFAM" id="SSF48452">
    <property type="entry name" value="TPR-like"/>
    <property type="match status" value="2"/>
</dbReference>
<dbReference type="STRING" id="1850252.LPB136_09175"/>
<dbReference type="Pfam" id="PF02518">
    <property type="entry name" value="HATPase_c"/>
    <property type="match status" value="1"/>
</dbReference>
<dbReference type="Pfam" id="PF07730">
    <property type="entry name" value="HisKA_3"/>
    <property type="match status" value="1"/>
</dbReference>